<dbReference type="InterPro" id="IPR008928">
    <property type="entry name" value="6-hairpin_glycosidase_sf"/>
</dbReference>
<feature type="signal peptide" evidence="2">
    <location>
        <begin position="1"/>
        <end position="22"/>
    </location>
</feature>
<feature type="domain" description="Glycosyl hydrolase family 92 N-terminal" evidence="4">
    <location>
        <begin position="74"/>
        <end position="310"/>
    </location>
</feature>
<keyword evidence="6" id="KW-1185">Reference proteome</keyword>
<keyword evidence="5" id="KW-0378">Hydrolase</keyword>
<dbReference type="InterPro" id="IPR012939">
    <property type="entry name" value="Glyco_hydro_92"/>
</dbReference>
<name>A0A4Y6PZW5_PERCE</name>
<dbReference type="NCBIfam" id="TIGR01180">
    <property type="entry name" value="aman2_put"/>
    <property type="match status" value="1"/>
</dbReference>
<dbReference type="PANTHER" id="PTHR12143:SF43">
    <property type="entry name" value="PUTATIVE-RELATED"/>
    <property type="match status" value="1"/>
</dbReference>
<dbReference type="Gene3D" id="3.30.2080.10">
    <property type="entry name" value="GH92 mannosidase domain"/>
    <property type="match status" value="1"/>
</dbReference>
<dbReference type="GO" id="GO:0000224">
    <property type="term" value="F:peptide-N4-(N-acetyl-beta-glucosaminyl)asparagine amidase activity"/>
    <property type="evidence" value="ECO:0007669"/>
    <property type="project" value="TreeGrafter"/>
</dbReference>
<organism evidence="5 6">
    <name type="scientific">Persicimonas caeni</name>
    <dbReference type="NCBI Taxonomy" id="2292766"/>
    <lineage>
        <taxon>Bacteria</taxon>
        <taxon>Deltaproteobacteria</taxon>
        <taxon>Bradymonadales</taxon>
        <taxon>Bradymonadaceae</taxon>
        <taxon>Persicimonas</taxon>
    </lineage>
</organism>
<dbReference type="PANTHER" id="PTHR12143">
    <property type="entry name" value="PEPTIDE N-GLYCANASE PNGASE -RELATED"/>
    <property type="match status" value="1"/>
</dbReference>
<feature type="chain" id="PRO_5030106774" evidence="2">
    <location>
        <begin position="23"/>
        <end position="784"/>
    </location>
</feature>
<accession>A0A4Y6PZW5</accession>
<dbReference type="RefSeq" id="WP_141200308.1">
    <property type="nucleotide sequence ID" value="NZ_CP041186.1"/>
</dbReference>
<evidence type="ECO:0000256" key="1">
    <source>
        <dbReference type="SAM" id="MobiDB-lite"/>
    </source>
</evidence>
<evidence type="ECO:0000259" key="4">
    <source>
        <dbReference type="Pfam" id="PF17678"/>
    </source>
</evidence>
<dbReference type="Gene3D" id="2.70.98.10">
    <property type="match status" value="1"/>
</dbReference>
<dbReference type="GO" id="GO:0005975">
    <property type="term" value="P:carbohydrate metabolic process"/>
    <property type="evidence" value="ECO:0007669"/>
    <property type="project" value="InterPro"/>
</dbReference>
<dbReference type="InterPro" id="IPR005887">
    <property type="entry name" value="GH92_a_mannosidase_put"/>
</dbReference>
<dbReference type="EMBL" id="CP041186">
    <property type="protein sequence ID" value="QDG53854.1"/>
    <property type="molecule type" value="Genomic_DNA"/>
</dbReference>
<dbReference type="Gene3D" id="1.20.1610.10">
    <property type="entry name" value="alpha-1,2-mannosidases domains"/>
    <property type="match status" value="1"/>
</dbReference>
<sequence length="784" mass="85105">MLYRRHAAPLVLLSLLVLSACSDGDGNTEQPLDASTPDAQADVLSDTGDTSDAGETNDAGEEPQIVDAQRAFELVDPFIGTGGLGFGYAALTPAAQMPNGLVKLGPDTTKQGSHGELNHFSGYHYDDPDTRGFSHLHLVGTGAAGLGNLRVLPVAQVDAAKPWEQYTAMDKASEAAQPGYYTVDLPDAGVTAELTASLRGGLHKYSSTDGGVTLLFNPAGAVKTTPNTTVDMTVDGTTIEGNVIYSGDFATRSGPFTLHFSATMDPAPTSVSAWNDDGVQDDQTSAQGTQGGAVLEFDGATEVELRVGLSLVDLDQARLHRTEELDEKTFAEVRQAAKDAWLDKLGRVRLKGGSVENQTIFYTALYNIWRMPTRLDGIDGRYRGVDDEVHQADGFAYYSDLSLWDTFRTLHPWLALVDPELQRDSLKSLLAMKDASGYIPRWPAMQTFTGSMIGTPADLVFAESALKGIDGVDYEAAFDALYETATQKPADGAMFRGRTGVERYVELGYLPADEYDESVSRTLEFAWSDWALANLADHLGRSEAAELRARGENWKHLYNPDNGFFAPKNADGTFEEIGGSTFGREGPYTEGNAWHYRFYPIWHPEELAATFGGEEALYDPLSTFFEDSKLESDRFQTVLPDQMYWHGNEHDLGAVYLFHYAGRPDQVGRWSRVIQTTAYTTEPDGLAGNDDGGTLSAWYLFSALGFSPVAGGDWYMLGSPLFTYAEVDVADGQTLVIEAEGADVDTPYVTGVSLDGEAVEGATITHEQLMGATLRFEMSPDAPQ</sequence>
<dbReference type="AlphaFoldDB" id="A0A4Y6PZW5"/>
<dbReference type="InterPro" id="IPR041371">
    <property type="entry name" value="GH92_N"/>
</dbReference>
<dbReference type="GO" id="GO:0005829">
    <property type="term" value="C:cytosol"/>
    <property type="evidence" value="ECO:0007669"/>
    <property type="project" value="TreeGrafter"/>
</dbReference>
<feature type="region of interest" description="Disordered" evidence="1">
    <location>
        <begin position="25"/>
        <end position="64"/>
    </location>
</feature>
<dbReference type="OrthoDB" id="9804511at2"/>
<dbReference type="Pfam" id="PF17678">
    <property type="entry name" value="Glyco_hydro_92N"/>
    <property type="match status" value="1"/>
</dbReference>
<evidence type="ECO:0000259" key="3">
    <source>
        <dbReference type="Pfam" id="PF07971"/>
    </source>
</evidence>
<dbReference type="GO" id="GO:0006516">
    <property type="term" value="P:glycoprotein catabolic process"/>
    <property type="evidence" value="ECO:0007669"/>
    <property type="project" value="TreeGrafter"/>
</dbReference>
<dbReference type="Pfam" id="PF07971">
    <property type="entry name" value="Glyco_hydro_92"/>
    <property type="match status" value="1"/>
</dbReference>
<dbReference type="InterPro" id="IPR050883">
    <property type="entry name" value="PNGase"/>
</dbReference>
<proteinExistence type="predicted"/>
<accession>A0A5B8YB31</accession>
<dbReference type="PROSITE" id="PS51257">
    <property type="entry name" value="PROKAR_LIPOPROTEIN"/>
    <property type="match status" value="1"/>
</dbReference>
<dbReference type="GO" id="GO:0030246">
    <property type="term" value="F:carbohydrate binding"/>
    <property type="evidence" value="ECO:0007669"/>
    <property type="project" value="InterPro"/>
</dbReference>
<reference evidence="5 6" key="1">
    <citation type="submission" date="2019-06" db="EMBL/GenBank/DDBJ databases">
        <title>Persicimonas caeni gen. nov., sp. nov., a predatory bacterium isolated from solar saltern.</title>
        <authorList>
            <person name="Wang S."/>
        </authorList>
    </citation>
    <scope>NUCLEOTIDE SEQUENCE [LARGE SCALE GENOMIC DNA]</scope>
    <source>
        <strain evidence="5 6">YN101</strain>
    </source>
</reference>
<dbReference type="InterPro" id="IPR014718">
    <property type="entry name" value="GH-type_carb-bd"/>
</dbReference>
<gene>
    <name evidence="5" type="ORF">FIV42_24855</name>
</gene>
<evidence type="ECO:0000313" key="5">
    <source>
        <dbReference type="EMBL" id="QDG53854.1"/>
    </source>
</evidence>
<feature type="domain" description="Glycosyl hydrolase family 92" evidence="3">
    <location>
        <begin position="316"/>
        <end position="779"/>
    </location>
</feature>
<dbReference type="Proteomes" id="UP000315995">
    <property type="component" value="Chromosome"/>
</dbReference>
<evidence type="ECO:0000256" key="2">
    <source>
        <dbReference type="SAM" id="SignalP"/>
    </source>
</evidence>
<evidence type="ECO:0000313" key="6">
    <source>
        <dbReference type="Proteomes" id="UP000315995"/>
    </source>
</evidence>
<keyword evidence="2" id="KW-0732">Signal</keyword>
<dbReference type="Gene3D" id="1.20.1050.60">
    <property type="entry name" value="alpha-1,2-mannosidase"/>
    <property type="match status" value="1"/>
</dbReference>
<protein>
    <submittedName>
        <fullName evidence="5">Glycoside hydrolase family 92 protein</fullName>
    </submittedName>
</protein>
<dbReference type="SUPFAM" id="SSF48208">
    <property type="entry name" value="Six-hairpin glycosidases"/>
    <property type="match status" value="1"/>
</dbReference>